<sequence length="480" mass="54946">MADRRNSPVDAEGFVEAFARRMEANQVGGKLGRLVTHLKNLGATKFSGGKPHEAEEWIYNLEIHFEMVECTPVELRMIGTHFLEGDARFWWDTVRRATPPMALGLMDWNTFKGIFLDKYFPQVEKDKKETEFIQLVQERMTVTEYETKFIKLSRFAPHMIDTPDKKARRFIGGVNSIIRRLVTGRGITYEEAVDRALTQKDNRPWKQHKGRAAFRGVATTVDKGKELANPSIRCFNCGGSGHTAATCLKPRRLPGSCFKCGKMGHFANKCSEPNQAQNPPPRPAQLNVIAFENTVMEARPISITPYRMAPKELKELHTQIKGLLDLGFIRPSASSWGAPVLFVRKKDGSLRLCIDYRQLNKVTIKNKYPLPRIDDLFDQLRGAQIFSKIDLRYGYHQLLVKKEDIPKTAFNTRYGQYEWLVMSFGLTNAPAIFMDLMNRVFSPFLDQSIIVFVDDILIYSTREAEHAQHLEATLQLLREK</sequence>
<dbReference type="PANTHER" id="PTHR24559:SF447">
    <property type="entry name" value="RNA-DIRECTED DNA POLYMERASE HOMOLOG"/>
    <property type="match status" value="1"/>
</dbReference>
<dbReference type="Gene3D" id="3.30.70.270">
    <property type="match status" value="1"/>
</dbReference>
<dbReference type="InterPro" id="IPR043128">
    <property type="entry name" value="Rev_trsase/Diguanyl_cyclase"/>
</dbReference>
<dbReference type="GO" id="GO:0003676">
    <property type="term" value="F:nucleic acid binding"/>
    <property type="evidence" value="ECO:0007669"/>
    <property type="project" value="InterPro"/>
</dbReference>
<evidence type="ECO:0000259" key="2">
    <source>
        <dbReference type="PROSITE" id="PS50158"/>
    </source>
</evidence>
<dbReference type="InterPro" id="IPR036875">
    <property type="entry name" value="Znf_CCHC_sf"/>
</dbReference>
<dbReference type="InterPro" id="IPR001878">
    <property type="entry name" value="Znf_CCHC"/>
</dbReference>
<dbReference type="GO" id="GO:0008270">
    <property type="term" value="F:zinc ion binding"/>
    <property type="evidence" value="ECO:0007669"/>
    <property type="project" value="UniProtKB-KW"/>
</dbReference>
<name>A0AAW1VRY5_RUBAR</name>
<feature type="domain" description="CCHC-type" evidence="2">
    <location>
        <begin position="233"/>
        <end position="247"/>
    </location>
</feature>
<dbReference type="Pfam" id="PF00098">
    <property type="entry name" value="zf-CCHC"/>
    <property type="match status" value="1"/>
</dbReference>
<accession>A0AAW1VRY5</accession>
<dbReference type="Pfam" id="PF00078">
    <property type="entry name" value="RVT_1"/>
    <property type="match status" value="1"/>
</dbReference>
<keyword evidence="1" id="KW-0862">Zinc</keyword>
<dbReference type="EMBL" id="JBEDUW010000021">
    <property type="protein sequence ID" value="KAK9907242.1"/>
    <property type="molecule type" value="Genomic_DNA"/>
</dbReference>
<dbReference type="PROSITE" id="PS50158">
    <property type="entry name" value="ZF_CCHC"/>
    <property type="match status" value="2"/>
</dbReference>
<dbReference type="SMART" id="SM00343">
    <property type="entry name" value="ZnF_C2HC"/>
    <property type="match status" value="2"/>
</dbReference>
<dbReference type="CDD" id="cd01647">
    <property type="entry name" value="RT_LTR"/>
    <property type="match status" value="1"/>
</dbReference>
<keyword evidence="5" id="KW-1185">Reference proteome</keyword>
<dbReference type="Gene3D" id="3.10.10.10">
    <property type="entry name" value="HIV Type 1 Reverse Transcriptase, subunit A, domain 1"/>
    <property type="match status" value="1"/>
</dbReference>
<evidence type="ECO:0000256" key="1">
    <source>
        <dbReference type="PROSITE-ProRule" id="PRU00047"/>
    </source>
</evidence>
<evidence type="ECO:0000313" key="4">
    <source>
        <dbReference type="EMBL" id="KAK9907242.1"/>
    </source>
</evidence>
<organism evidence="4 5">
    <name type="scientific">Rubus argutus</name>
    <name type="common">Southern blackberry</name>
    <dbReference type="NCBI Taxonomy" id="59490"/>
    <lineage>
        <taxon>Eukaryota</taxon>
        <taxon>Viridiplantae</taxon>
        <taxon>Streptophyta</taxon>
        <taxon>Embryophyta</taxon>
        <taxon>Tracheophyta</taxon>
        <taxon>Spermatophyta</taxon>
        <taxon>Magnoliopsida</taxon>
        <taxon>eudicotyledons</taxon>
        <taxon>Gunneridae</taxon>
        <taxon>Pentapetalae</taxon>
        <taxon>rosids</taxon>
        <taxon>fabids</taxon>
        <taxon>Rosales</taxon>
        <taxon>Rosaceae</taxon>
        <taxon>Rosoideae</taxon>
        <taxon>Rosoideae incertae sedis</taxon>
        <taxon>Rubus</taxon>
    </lineage>
</organism>
<dbReference type="Pfam" id="PF03732">
    <property type="entry name" value="Retrotrans_gag"/>
    <property type="match status" value="1"/>
</dbReference>
<keyword evidence="1" id="KW-0479">Metal-binding</keyword>
<reference evidence="4 5" key="1">
    <citation type="journal article" date="2023" name="G3 (Bethesda)">
        <title>A chromosome-length genome assembly and annotation of blackberry (Rubus argutus, cv. 'Hillquist').</title>
        <authorList>
            <person name="Bruna T."/>
            <person name="Aryal R."/>
            <person name="Dudchenko O."/>
            <person name="Sargent D.J."/>
            <person name="Mead D."/>
            <person name="Buti M."/>
            <person name="Cavallini A."/>
            <person name="Hytonen T."/>
            <person name="Andres J."/>
            <person name="Pham M."/>
            <person name="Weisz D."/>
            <person name="Mascagni F."/>
            <person name="Usai G."/>
            <person name="Natali L."/>
            <person name="Bassil N."/>
            <person name="Fernandez G.E."/>
            <person name="Lomsadze A."/>
            <person name="Armour M."/>
            <person name="Olukolu B."/>
            <person name="Poorten T."/>
            <person name="Britton C."/>
            <person name="Davik J."/>
            <person name="Ashrafi H."/>
            <person name="Aiden E.L."/>
            <person name="Borodovsky M."/>
            <person name="Worthington M."/>
        </authorList>
    </citation>
    <scope>NUCLEOTIDE SEQUENCE [LARGE SCALE GENOMIC DNA]</scope>
    <source>
        <strain evidence="4">PI 553951</strain>
    </source>
</reference>
<feature type="domain" description="CCHC-type" evidence="2">
    <location>
        <begin position="257"/>
        <end position="272"/>
    </location>
</feature>
<dbReference type="Proteomes" id="UP001457282">
    <property type="component" value="Unassembled WGS sequence"/>
</dbReference>
<dbReference type="SUPFAM" id="SSF57756">
    <property type="entry name" value="Retrovirus zinc finger-like domains"/>
    <property type="match status" value="1"/>
</dbReference>
<dbReference type="SUPFAM" id="SSF56672">
    <property type="entry name" value="DNA/RNA polymerases"/>
    <property type="match status" value="1"/>
</dbReference>
<keyword evidence="1" id="KW-0863">Zinc-finger</keyword>
<gene>
    <name evidence="4" type="ORF">M0R45_000972</name>
</gene>
<evidence type="ECO:0000313" key="5">
    <source>
        <dbReference type="Proteomes" id="UP001457282"/>
    </source>
</evidence>
<dbReference type="PROSITE" id="PS50878">
    <property type="entry name" value="RT_POL"/>
    <property type="match status" value="1"/>
</dbReference>
<dbReference type="InterPro" id="IPR053134">
    <property type="entry name" value="RNA-dir_DNA_polymerase"/>
</dbReference>
<comment type="caution">
    <text evidence="4">The sequence shown here is derived from an EMBL/GenBank/DDBJ whole genome shotgun (WGS) entry which is preliminary data.</text>
</comment>
<dbReference type="PANTHER" id="PTHR24559">
    <property type="entry name" value="TRANSPOSON TY3-I GAG-POL POLYPROTEIN"/>
    <property type="match status" value="1"/>
</dbReference>
<dbReference type="AlphaFoldDB" id="A0AAW1VRY5"/>
<protein>
    <submittedName>
        <fullName evidence="4">Uncharacterized protein</fullName>
    </submittedName>
</protein>
<dbReference type="InterPro" id="IPR043502">
    <property type="entry name" value="DNA/RNA_pol_sf"/>
</dbReference>
<feature type="domain" description="Reverse transcriptase" evidence="3">
    <location>
        <begin position="324"/>
        <end position="480"/>
    </location>
</feature>
<evidence type="ECO:0000259" key="3">
    <source>
        <dbReference type="PROSITE" id="PS50878"/>
    </source>
</evidence>
<dbReference type="InterPro" id="IPR005162">
    <property type="entry name" value="Retrotrans_gag_dom"/>
</dbReference>
<dbReference type="Gene3D" id="4.10.60.10">
    <property type="entry name" value="Zinc finger, CCHC-type"/>
    <property type="match status" value="1"/>
</dbReference>
<dbReference type="InterPro" id="IPR000477">
    <property type="entry name" value="RT_dom"/>
</dbReference>
<proteinExistence type="predicted"/>